<evidence type="ECO:0000313" key="10">
    <source>
        <dbReference type="Proteomes" id="UP000472272"/>
    </source>
</evidence>
<evidence type="ECO:0000256" key="7">
    <source>
        <dbReference type="SAM" id="Phobius"/>
    </source>
</evidence>
<dbReference type="GO" id="GO:0016020">
    <property type="term" value="C:membrane"/>
    <property type="evidence" value="ECO:0007669"/>
    <property type="project" value="UniProtKB-SubCell"/>
</dbReference>
<keyword evidence="4" id="KW-0175">Coiled coil</keyword>
<sequence length="342" mass="38914">MRLAGKDYKPQRYPARSMRSSALPSRSSWDCKWHVARMGVSGGEERSEPRATARCFAPVVGCCSLRKELYITVSSICCCHQPKCRNHFSWCTGHIGCLIAAHQCLHASAAVWVSKERQFLGMASSQLEDHRNKELEREIHTKPSGNLAQKDSVEPNSVELDPLQDKSISLVQRFKRTFKQYGKVMIPVHLLTSSIWFGIFYYAALKGINVVPFLEFIGLPESIVNILKHSQSGNALTAYAMYKIATPARYTVTLGGTSITVKYLRKQGYMSTPPLVKDYIQDRMEETKERLSGKMEETRDMISGKMEETKERLTGKMEETKERITEKIQETKDKVSFIKKKE</sequence>
<dbReference type="Pfam" id="PF06916">
    <property type="entry name" value="FAM210A-B_dom"/>
    <property type="match status" value="1"/>
</dbReference>
<dbReference type="Ensembl" id="ENSPMRT00000013098.1">
    <property type="protein sequence ID" value="ENSPMRP00000012270.1"/>
    <property type="gene ID" value="ENSPMRG00000008210.1"/>
</dbReference>
<reference evidence="9 10" key="1">
    <citation type="journal article" date="2019" name="Proc. Natl. Acad. Sci. U.S.A.">
        <title>Regulatory changes in pterin and carotenoid genes underlie balanced color polymorphisms in the wall lizard.</title>
        <authorList>
            <person name="Andrade P."/>
            <person name="Pinho C."/>
            <person name="Perez I de Lanuza G."/>
            <person name="Afonso S."/>
            <person name="Brejcha J."/>
            <person name="Rubin C.J."/>
            <person name="Wallerman O."/>
            <person name="Pereira P."/>
            <person name="Sabatino S.J."/>
            <person name="Bellati A."/>
            <person name="Pellitteri-Rosa D."/>
            <person name="Bosakova Z."/>
            <person name="Bunikis I."/>
            <person name="Carretero M.A."/>
            <person name="Feiner N."/>
            <person name="Marsik P."/>
            <person name="Pauperio F."/>
            <person name="Salvi D."/>
            <person name="Soler L."/>
            <person name="While G.M."/>
            <person name="Uller T."/>
            <person name="Font E."/>
            <person name="Andersson L."/>
            <person name="Carneiro M."/>
        </authorList>
    </citation>
    <scope>NUCLEOTIDE SEQUENCE</scope>
</reference>
<dbReference type="PANTHER" id="PTHR21377:SF1">
    <property type="entry name" value="PROTEIN FAM210A"/>
    <property type="match status" value="1"/>
</dbReference>
<feature type="region of interest" description="Disordered" evidence="6">
    <location>
        <begin position="1"/>
        <end position="23"/>
    </location>
</feature>
<dbReference type="OMA" id="SICCCHQ"/>
<accession>A0A670IJR8</accession>
<dbReference type="GO" id="GO:0005739">
    <property type="term" value="C:mitochondrion"/>
    <property type="evidence" value="ECO:0007669"/>
    <property type="project" value="Ensembl"/>
</dbReference>
<dbReference type="PANTHER" id="PTHR21377">
    <property type="entry name" value="PROTEIN FAM210B, MITOCHONDRIAL"/>
    <property type="match status" value="1"/>
</dbReference>
<dbReference type="SUPFAM" id="SSF58113">
    <property type="entry name" value="Apolipoprotein A-I"/>
    <property type="match status" value="1"/>
</dbReference>
<dbReference type="Gene3D" id="1.20.120.20">
    <property type="entry name" value="Apolipoprotein"/>
    <property type="match status" value="1"/>
</dbReference>
<evidence type="ECO:0000256" key="1">
    <source>
        <dbReference type="ARBA" id="ARBA00004167"/>
    </source>
</evidence>
<organism evidence="9 10">
    <name type="scientific">Podarcis muralis</name>
    <name type="common">Wall lizard</name>
    <name type="synonym">Lacerta muralis</name>
    <dbReference type="NCBI Taxonomy" id="64176"/>
    <lineage>
        <taxon>Eukaryota</taxon>
        <taxon>Metazoa</taxon>
        <taxon>Chordata</taxon>
        <taxon>Craniata</taxon>
        <taxon>Vertebrata</taxon>
        <taxon>Euteleostomi</taxon>
        <taxon>Lepidosauria</taxon>
        <taxon>Squamata</taxon>
        <taxon>Bifurcata</taxon>
        <taxon>Unidentata</taxon>
        <taxon>Episquamata</taxon>
        <taxon>Laterata</taxon>
        <taxon>Lacertibaenia</taxon>
        <taxon>Lacertidae</taxon>
        <taxon>Podarcis</taxon>
    </lineage>
</organism>
<keyword evidence="10" id="KW-1185">Reference proteome</keyword>
<evidence type="ECO:0000256" key="2">
    <source>
        <dbReference type="ARBA" id="ARBA00022692"/>
    </source>
</evidence>
<reference evidence="9" key="3">
    <citation type="submission" date="2025-09" db="UniProtKB">
        <authorList>
            <consortium name="Ensembl"/>
        </authorList>
    </citation>
    <scope>IDENTIFICATION</scope>
</reference>
<proteinExistence type="predicted"/>
<evidence type="ECO:0000256" key="3">
    <source>
        <dbReference type="ARBA" id="ARBA00022989"/>
    </source>
</evidence>
<dbReference type="InterPro" id="IPR009688">
    <property type="entry name" value="FAM210A/B-like_dom"/>
</dbReference>
<name>A0A670IJR8_PODMU</name>
<protein>
    <submittedName>
        <fullName evidence="9">Family with sequence similarity 210 member A</fullName>
    </submittedName>
</protein>
<keyword evidence="5 7" id="KW-0472">Membrane</keyword>
<evidence type="ECO:0000313" key="9">
    <source>
        <dbReference type="Ensembl" id="ENSPMRP00000012270.1"/>
    </source>
</evidence>
<keyword evidence="2 7" id="KW-0812">Transmembrane</keyword>
<dbReference type="GeneTree" id="ENSGT00940000156554"/>
<evidence type="ECO:0000256" key="5">
    <source>
        <dbReference type="ARBA" id="ARBA00023136"/>
    </source>
</evidence>
<evidence type="ECO:0000259" key="8">
    <source>
        <dbReference type="Pfam" id="PF06916"/>
    </source>
</evidence>
<reference evidence="9" key="2">
    <citation type="submission" date="2025-08" db="UniProtKB">
        <authorList>
            <consortium name="Ensembl"/>
        </authorList>
    </citation>
    <scope>IDENTIFICATION</scope>
</reference>
<gene>
    <name evidence="9" type="primary">FAM210A</name>
</gene>
<dbReference type="Proteomes" id="UP000472272">
    <property type="component" value="Chromosome 7"/>
</dbReference>
<comment type="subcellular location">
    <subcellularLocation>
        <location evidence="1">Membrane</location>
        <topology evidence="1">Single-pass membrane protein</topology>
    </subcellularLocation>
</comment>
<feature type="region of interest" description="Disordered" evidence="6">
    <location>
        <begin position="289"/>
        <end position="325"/>
    </location>
</feature>
<evidence type="ECO:0000256" key="4">
    <source>
        <dbReference type="ARBA" id="ARBA00023054"/>
    </source>
</evidence>
<dbReference type="InterPro" id="IPR045866">
    <property type="entry name" value="FAM210A/B-like"/>
</dbReference>
<keyword evidence="3 7" id="KW-1133">Transmembrane helix</keyword>
<feature type="compositionally biased region" description="Low complexity" evidence="6">
    <location>
        <begin position="14"/>
        <end position="23"/>
    </location>
</feature>
<evidence type="ECO:0000256" key="6">
    <source>
        <dbReference type="SAM" id="MobiDB-lite"/>
    </source>
</evidence>
<feature type="transmembrane region" description="Helical" evidence="7">
    <location>
        <begin position="184"/>
        <end position="204"/>
    </location>
</feature>
<dbReference type="AlphaFoldDB" id="A0A670IJR8"/>
<feature type="domain" description="DUF1279" evidence="8">
    <location>
        <begin position="172"/>
        <end position="258"/>
    </location>
</feature>
<feature type="compositionally biased region" description="Basic and acidic residues" evidence="6">
    <location>
        <begin position="1"/>
        <end position="10"/>
    </location>
</feature>